<keyword evidence="5" id="KW-1185">Reference proteome</keyword>
<dbReference type="Pfam" id="PF01200">
    <property type="entry name" value="Ribosomal_S28e"/>
    <property type="match status" value="1"/>
</dbReference>
<evidence type="ECO:0000256" key="3">
    <source>
        <dbReference type="ARBA" id="ARBA00023274"/>
    </source>
</evidence>
<comment type="similarity">
    <text evidence="1">Belongs to the eukaryotic ribosomal protein eS28 family.</text>
</comment>
<accession>A0A7J7MVG1</accession>
<organism evidence="4 5">
    <name type="scientific">Kingdonia uniflora</name>
    <dbReference type="NCBI Taxonomy" id="39325"/>
    <lineage>
        <taxon>Eukaryota</taxon>
        <taxon>Viridiplantae</taxon>
        <taxon>Streptophyta</taxon>
        <taxon>Embryophyta</taxon>
        <taxon>Tracheophyta</taxon>
        <taxon>Spermatophyta</taxon>
        <taxon>Magnoliopsida</taxon>
        <taxon>Ranunculales</taxon>
        <taxon>Circaeasteraceae</taxon>
        <taxon>Kingdonia</taxon>
    </lineage>
</organism>
<gene>
    <name evidence="4" type="ORF">GIB67_012312</name>
</gene>
<dbReference type="Gene3D" id="2.40.50.140">
    <property type="entry name" value="Nucleic acid-binding proteins"/>
    <property type="match status" value="1"/>
</dbReference>
<dbReference type="InterPro" id="IPR000289">
    <property type="entry name" value="Ribosomal_eS28"/>
</dbReference>
<evidence type="ECO:0008006" key="6">
    <source>
        <dbReference type="Google" id="ProtNLM"/>
    </source>
</evidence>
<evidence type="ECO:0000313" key="5">
    <source>
        <dbReference type="Proteomes" id="UP000541444"/>
    </source>
</evidence>
<reference evidence="4 5" key="1">
    <citation type="journal article" date="2020" name="IScience">
        <title>Genome Sequencing of the Endangered Kingdonia uniflora (Circaeasteraceae, Ranunculales) Reveals Potential Mechanisms of Evolutionary Specialization.</title>
        <authorList>
            <person name="Sun Y."/>
            <person name="Deng T."/>
            <person name="Zhang A."/>
            <person name="Moore M.J."/>
            <person name="Landis J.B."/>
            <person name="Lin N."/>
            <person name="Zhang H."/>
            <person name="Zhang X."/>
            <person name="Huang J."/>
            <person name="Zhang X."/>
            <person name="Sun H."/>
            <person name="Wang H."/>
        </authorList>
    </citation>
    <scope>NUCLEOTIDE SEQUENCE [LARGE SCALE GENOMIC DNA]</scope>
    <source>
        <strain evidence="4">TB1705</strain>
        <tissue evidence="4">Leaf</tissue>
    </source>
</reference>
<dbReference type="AlphaFoldDB" id="A0A7J7MVG1"/>
<dbReference type="OrthoDB" id="897317at2759"/>
<evidence type="ECO:0000256" key="1">
    <source>
        <dbReference type="ARBA" id="ARBA00005943"/>
    </source>
</evidence>
<dbReference type="PANTHER" id="PTHR10769">
    <property type="entry name" value="40S RIBOSOMAL PROTEIN S28"/>
    <property type="match status" value="1"/>
</dbReference>
<keyword evidence="3" id="KW-0687">Ribonucleoprotein</keyword>
<dbReference type="GO" id="GO:0000028">
    <property type="term" value="P:ribosomal small subunit assembly"/>
    <property type="evidence" value="ECO:0007669"/>
    <property type="project" value="TreeGrafter"/>
</dbReference>
<protein>
    <recommendedName>
        <fullName evidence="6">40S ribosomal protein S28</fullName>
    </recommendedName>
</protein>
<dbReference type="Proteomes" id="UP000541444">
    <property type="component" value="Unassembled WGS sequence"/>
</dbReference>
<evidence type="ECO:0000313" key="4">
    <source>
        <dbReference type="EMBL" id="KAF6158895.1"/>
    </source>
</evidence>
<keyword evidence="2" id="KW-0689">Ribosomal protein</keyword>
<comment type="caution">
    <text evidence="4">The sequence shown here is derived from an EMBL/GenBank/DDBJ whole genome shotgun (WGS) entry which is preliminary data.</text>
</comment>
<dbReference type="GO" id="GO:0022627">
    <property type="term" value="C:cytosolic small ribosomal subunit"/>
    <property type="evidence" value="ECO:0007669"/>
    <property type="project" value="TreeGrafter"/>
</dbReference>
<name>A0A7J7MVG1_9MAGN</name>
<dbReference type="EMBL" id="JACGCM010001215">
    <property type="protein sequence ID" value="KAF6158895.1"/>
    <property type="molecule type" value="Genomic_DNA"/>
</dbReference>
<dbReference type="PANTHER" id="PTHR10769:SF3">
    <property type="entry name" value="SMALL RIBOSOMAL SUBUNIT PROTEIN ES28"/>
    <property type="match status" value="1"/>
</dbReference>
<dbReference type="InterPro" id="IPR012340">
    <property type="entry name" value="NA-bd_OB-fold"/>
</dbReference>
<dbReference type="GO" id="GO:0030490">
    <property type="term" value="P:maturation of SSU-rRNA"/>
    <property type="evidence" value="ECO:0007669"/>
    <property type="project" value="TreeGrafter"/>
</dbReference>
<evidence type="ECO:0000256" key="2">
    <source>
        <dbReference type="ARBA" id="ARBA00022980"/>
    </source>
</evidence>
<sequence>MDTSVKLVVVINVIGRTGSQGQVTQVRVNFLGDESRQIMRNVKGHVHVGEREARRLR</sequence>
<dbReference type="GO" id="GO:0006412">
    <property type="term" value="P:translation"/>
    <property type="evidence" value="ECO:0007669"/>
    <property type="project" value="InterPro"/>
</dbReference>
<proteinExistence type="inferred from homology"/>
<dbReference type="SUPFAM" id="SSF50249">
    <property type="entry name" value="Nucleic acid-binding proteins"/>
    <property type="match status" value="1"/>
</dbReference>
<dbReference type="GO" id="GO:0003735">
    <property type="term" value="F:structural constituent of ribosome"/>
    <property type="evidence" value="ECO:0007669"/>
    <property type="project" value="InterPro"/>
</dbReference>